<dbReference type="InterPro" id="IPR036691">
    <property type="entry name" value="Endo/exonu/phosph_ase_sf"/>
</dbReference>
<proteinExistence type="predicted"/>
<evidence type="ECO:0000313" key="3">
    <source>
        <dbReference type="Proteomes" id="UP001443914"/>
    </source>
</evidence>
<sequence length="364" mass="40838">MHTNGRIWIVWNPRNVSVLPLVSHSQFIHCRLTHYGTNTSCFSTFVYASNDPATRLDLWDGLCSLKPSVQEWVVLGDFNVVRDISERISNTLPNLTDIVDFNSCIIDCGLVDLSSSGYQPRPRRFSFLNCWADLPGYTALVQEAWDIPLYGSAMFKLLHKIRKVRDVLCLFHRMHTSDPHSRLLRAKASLDVSCQALQSSPTCSFLLQSHRQALDMYLKLKLAELSMLTQKAKAEKILHYDSNSSVFYARMKERQHSQTIGEICDHQGTLRFGSEQVIEGFLSYYQHLLGGSIDVQALDASDICSGPCLTSADWPDMIKPVSNSEIHTALKIIDINSSPGADGFSSGFFLSSWSIIESDFCGAI</sequence>
<dbReference type="SUPFAM" id="SSF56219">
    <property type="entry name" value="DNase I-like"/>
    <property type="match status" value="1"/>
</dbReference>
<protein>
    <recommendedName>
        <fullName evidence="4">Endonuclease/exonuclease/phosphatase domain-containing protein</fullName>
    </recommendedName>
</protein>
<organism evidence="1 3">
    <name type="scientific">Saponaria officinalis</name>
    <name type="common">Common soapwort</name>
    <name type="synonym">Lychnis saponaria</name>
    <dbReference type="NCBI Taxonomy" id="3572"/>
    <lineage>
        <taxon>Eukaryota</taxon>
        <taxon>Viridiplantae</taxon>
        <taxon>Streptophyta</taxon>
        <taxon>Embryophyta</taxon>
        <taxon>Tracheophyta</taxon>
        <taxon>Spermatophyta</taxon>
        <taxon>Magnoliopsida</taxon>
        <taxon>eudicotyledons</taxon>
        <taxon>Gunneridae</taxon>
        <taxon>Pentapetalae</taxon>
        <taxon>Caryophyllales</taxon>
        <taxon>Caryophyllaceae</taxon>
        <taxon>Caryophylleae</taxon>
        <taxon>Saponaria</taxon>
    </lineage>
</organism>
<evidence type="ECO:0008006" key="4">
    <source>
        <dbReference type="Google" id="ProtNLM"/>
    </source>
</evidence>
<accession>A0AAW1ILH9</accession>
<reference evidence="1 3" key="1">
    <citation type="submission" date="2024-03" db="EMBL/GenBank/DDBJ databases">
        <title>WGS assembly of Saponaria officinalis var. Norfolk2.</title>
        <authorList>
            <person name="Jenkins J."/>
            <person name="Shu S."/>
            <person name="Grimwood J."/>
            <person name="Barry K."/>
            <person name="Goodstein D."/>
            <person name="Schmutz J."/>
            <person name="Leebens-Mack J."/>
            <person name="Osbourn A."/>
        </authorList>
    </citation>
    <scope>NUCLEOTIDE SEQUENCE [LARGE SCALE GENOMIC DNA]</scope>
    <source>
        <strain evidence="3">cv. Norfolk2</strain>
        <strain evidence="1">JIC</strain>
        <tissue evidence="1">Leaf</tissue>
    </source>
</reference>
<name>A0AAW1ILH9_SAPOF</name>
<dbReference type="Gene3D" id="3.60.10.10">
    <property type="entry name" value="Endonuclease/exonuclease/phosphatase"/>
    <property type="match status" value="1"/>
</dbReference>
<dbReference type="EMBL" id="JBDFQZ010000009">
    <property type="protein sequence ID" value="KAK9690246.1"/>
    <property type="molecule type" value="Genomic_DNA"/>
</dbReference>
<evidence type="ECO:0000313" key="2">
    <source>
        <dbReference type="EMBL" id="KAK9690247.1"/>
    </source>
</evidence>
<dbReference type="EMBL" id="JBDFQZ010000009">
    <property type="protein sequence ID" value="KAK9690247.1"/>
    <property type="molecule type" value="Genomic_DNA"/>
</dbReference>
<comment type="caution">
    <text evidence="1">The sequence shown here is derived from an EMBL/GenBank/DDBJ whole genome shotgun (WGS) entry which is preliminary data.</text>
</comment>
<dbReference type="Proteomes" id="UP001443914">
    <property type="component" value="Unassembled WGS sequence"/>
</dbReference>
<evidence type="ECO:0000313" key="1">
    <source>
        <dbReference type="EMBL" id="KAK9690246.1"/>
    </source>
</evidence>
<dbReference type="AlphaFoldDB" id="A0AAW1ILH9"/>
<keyword evidence="3" id="KW-1185">Reference proteome</keyword>
<gene>
    <name evidence="1" type="ORF">RND81_09G115300</name>
    <name evidence="2" type="ORF">RND81_09G115400</name>
</gene>